<dbReference type="KEGG" id="ccos:Pan44_38590"/>
<gene>
    <name evidence="1" type="ORF">Pan44_38590</name>
</gene>
<keyword evidence="2" id="KW-1185">Reference proteome</keyword>
<dbReference type="AlphaFoldDB" id="A0A517SI60"/>
<dbReference type="Pfam" id="PF05591">
    <property type="entry name" value="T6SS_VipA"/>
    <property type="match status" value="1"/>
</dbReference>
<dbReference type="InterPro" id="IPR008312">
    <property type="entry name" value="T6SS_TssB1"/>
</dbReference>
<dbReference type="RefSeq" id="WP_145032150.1">
    <property type="nucleotide sequence ID" value="NZ_CP036271.1"/>
</dbReference>
<dbReference type="PIRSF" id="PIRSF028301">
    <property type="entry name" value="UCP028301"/>
    <property type="match status" value="1"/>
</dbReference>
<dbReference type="Proteomes" id="UP000315700">
    <property type="component" value="Chromosome"/>
</dbReference>
<proteinExistence type="predicted"/>
<accession>A0A517SI60</accession>
<dbReference type="PANTHER" id="PTHR35850:SF1">
    <property type="entry name" value="TYPE VI SECRETION SYSTEM SHEATH PROTEIN TSSB1"/>
    <property type="match status" value="1"/>
</dbReference>
<organism evidence="1 2">
    <name type="scientific">Caulifigura coniformis</name>
    <dbReference type="NCBI Taxonomy" id="2527983"/>
    <lineage>
        <taxon>Bacteria</taxon>
        <taxon>Pseudomonadati</taxon>
        <taxon>Planctomycetota</taxon>
        <taxon>Planctomycetia</taxon>
        <taxon>Planctomycetales</taxon>
        <taxon>Planctomycetaceae</taxon>
        <taxon>Caulifigura</taxon>
    </lineage>
</organism>
<name>A0A517SI60_9PLAN</name>
<evidence type="ECO:0008006" key="3">
    <source>
        <dbReference type="Google" id="ProtNLM"/>
    </source>
</evidence>
<reference evidence="1 2" key="1">
    <citation type="submission" date="2019-02" db="EMBL/GenBank/DDBJ databases">
        <title>Deep-cultivation of Planctomycetes and their phenomic and genomic characterization uncovers novel biology.</title>
        <authorList>
            <person name="Wiegand S."/>
            <person name="Jogler M."/>
            <person name="Boedeker C."/>
            <person name="Pinto D."/>
            <person name="Vollmers J."/>
            <person name="Rivas-Marin E."/>
            <person name="Kohn T."/>
            <person name="Peeters S.H."/>
            <person name="Heuer A."/>
            <person name="Rast P."/>
            <person name="Oberbeckmann S."/>
            <person name="Bunk B."/>
            <person name="Jeske O."/>
            <person name="Meyerdierks A."/>
            <person name="Storesund J.E."/>
            <person name="Kallscheuer N."/>
            <person name="Luecker S."/>
            <person name="Lage O.M."/>
            <person name="Pohl T."/>
            <person name="Merkel B.J."/>
            <person name="Hornburger P."/>
            <person name="Mueller R.-W."/>
            <person name="Bruemmer F."/>
            <person name="Labrenz M."/>
            <person name="Spormann A.M."/>
            <person name="Op den Camp H."/>
            <person name="Overmann J."/>
            <person name="Amann R."/>
            <person name="Jetten M.S.M."/>
            <person name="Mascher T."/>
            <person name="Medema M.H."/>
            <person name="Devos D.P."/>
            <person name="Kaster A.-K."/>
            <person name="Ovreas L."/>
            <person name="Rohde M."/>
            <person name="Galperin M.Y."/>
            <person name="Jogler C."/>
        </authorList>
    </citation>
    <scope>NUCLEOTIDE SEQUENCE [LARGE SCALE GENOMIC DNA]</scope>
    <source>
        <strain evidence="1 2">Pan44</strain>
    </source>
</reference>
<sequence>MAKESLQKKLDRVRPPRVQIKYEVYVGDAMEMKELPFVVGVLGDFSGKPAKPLIPLRDRKFVDIDRDNFNKVLSAMAPRLAFQVDDTVTGTPDQKLNVELKFNGIDDFSPENVVRQIPILRALLEQRENLKNLSSRLEGNDKLDELLQQVLSNSDLRKSLESELGTKPPESPAS</sequence>
<dbReference type="PANTHER" id="PTHR35850">
    <property type="entry name" value="CYTOPLASMIC PROTEIN-RELATED"/>
    <property type="match status" value="1"/>
</dbReference>
<dbReference type="InParanoid" id="A0A517SI60"/>
<dbReference type="EMBL" id="CP036271">
    <property type="protein sequence ID" value="QDT55811.1"/>
    <property type="molecule type" value="Genomic_DNA"/>
</dbReference>
<dbReference type="NCBIfam" id="TIGR03358">
    <property type="entry name" value="VI_chp_5"/>
    <property type="match status" value="1"/>
</dbReference>
<evidence type="ECO:0000313" key="1">
    <source>
        <dbReference type="EMBL" id="QDT55811.1"/>
    </source>
</evidence>
<evidence type="ECO:0000313" key="2">
    <source>
        <dbReference type="Proteomes" id="UP000315700"/>
    </source>
</evidence>
<protein>
    <recommendedName>
        <fullName evidence="3">Type VI secretion protein</fullName>
    </recommendedName>
</protein>
<dbReference type="OrthoDB" id="9789942at2"/>